<name>A0A6G8IEV3_9BURK</name>
<protein>
    <submittedName>
        <fullName evidence="6">LysR family transcriptional regulator</fullName>
    </submittedName>
</protein>
<dbReference type="Gene3D" id="1.10.10.10">
    <property type="entry name" value="Winged helix-like DNA-binding domain superfamily/Winged helix DNA-binding domain"/>
    <property type="match status" value="1"/>
</dbReference>
<dbReference type="GO" id="GO:0003677">
    <property type="term" value="F:DNA binding"/>
    <property type="evidence" value="ECO:0007669"/>
    <property type="project" value="UniProtKB-KW"/>
</dbReference>
<dbReference type="SUPFAM" id="SSF53850">
    <property type="entry name" value="Periplasmic binding protein-like II"/>
    <property type="match status" value="1"/>
</dbReference>
<dbReference type="PANTHER" id="PTHR30346:SF0">
    <property type="entry name" value="HCA OPERON TRANSCRIPTIONAL ACTIVATOR HCAR"/>
    <property type="match status" value="1"/>
</dbReference>
<organism evidence="6 7">
    <name type="scientific">Hydrogenophaga crocea</name>
    <dbReference type="NCBI Taxonomy" id="2716225"/>
    <lineage>
        <taxon>Bacteria</taxon>
        <taxon>Pseudomonadati</taxon>
        <taxon>Pseudomonadota</taxon>
        <taxon>Betaproteobacteria</taxon>
        <taxon>Burkholderiales</taxon>
        <taxon>Comamonadaceae</taxon>
        <taxon>Hydrogenophaga</taxon>
    </lineage>
</organism>
<reference evidence="6 7" key="1">
    <citation type="submission" date="2020-03" db="EMBL/GenBank/DDBJ databases">
        <title>Hydrogenophaga sp. nov. isolated from cyanobacterial mat.</title>
        <authorList>
            <person name="Thorat V."/>
            <person name="Kirdat K."/>
            <person name="Tiwarekar B."/>
            <person name="Costa E.D."/>
            <person name="Yadav A."/>
        </authorList>
    </citation>
    <scope>NUCLEOTIDE SEQUENCE [LARGE SCALE GENOMIC DNA]</scope>
    <source>
        <strain evidence="6 7">BA0156</strain>
    </source>
</reference>
<dbReference type="InterPro" id="IPR000847">
    <property type="entry name" value="LysR_HTH_N"/>
</dbReference>
<proteinExistence type="inferred from homology"/>
<evidence type="ECO:0000256" key="2">
    <source>
        <dbReference type="ARBA" id="ARBA00023015"/>
    </source>
</evidence>
<keyword evidence="4" id="KW-0804">Transcription</keyword>
<keyword evidence="7" id="KW-1185">Reference proteome</keyword>
<evidence type="ECO:0000256" key="4">
    <source>
        <dbReference type="ARBA" id="ARBA00023163"/>
    </source>
</evidence>
<dbReference type="InterPro" id="IPR005119">
    <property type="entry name" value="LysR_subst-bd"/>
</dbReference>
<dbReference type="Pfam" id="PF03466">
    <property type="entry name" value="LysR_substrate"/>
    <property type="match status" value="1"/>
</dbReference>
<dbReference type="EMBL" id="CP049989">
    <property type="protein sequence ID" value="QIM51734.1"/>
    <property type="molecule type" value="Genomic_DNA"/>
</dbReference>
<dbReference type="Gene3D" id="3.40.190.10">
    <property type="entry name" value="Periplasmic binding protein-like II"/>
    <property type="match status" value="2"/>
</dbReference>
<dbReference type="RefSeq" id="WP_166225987.1">
    <property type="nucleotide sequence ID" value="NZ_CP049989.1"/>
</dbReference>
<accession>A0A6G8IEV3</accession>
<dbReference type="InterPro" id="IPR036388">
    <property type="entry name" value="WH-like_DNA-bd_sf"/>
</dbReference>
<dbReference type="PANTHER" id="PTHR30346">
    <property type="entry name" value="TRANSCRIPTIONAL DUAL REGULATOR HCAR-RELATED"/>
    <property type="match status" value="1"/>
</dbReference>
<feature type="domain" description="HTH lysR-type" evidence="5">
    <location>
        <begin position="14"/>
        <end position="71"/>
    </location>
</feature>
<dbReference type="InterPro" id="IPR036390">
    <property type="entry name" value="WH_DNA-bd_sf"/>
</dbReference>
<dbReference type="SUPFAM" id="SSF46785">
    <property type="entry name" value="Winged helix' DNA-binding domain"/>
    <property type="match status" value="1"/>
</dbReference>
<evidence type="ECO:0000256" key="1">
    <source>
        <dbReference type="ARBA" id="ARBA00009437"/>
    </source>
</evidence>
<dbReference type="GO" id="GO:0003700">
    <property type="term" value="F:DNA-binding transcription factor activity"/>
    <property type="evidence" value="ECO:0007669"/>
    <property type="project" value="InterPro"/>
</dbReference>
<evidence type="ECO:0000256" key="3">
    <source>
        <dbReference type="ARBA" id="ARBA00023125"/>
    </source>
</evidence>
<dbReference type="Proteomes" id="UP000503162">
    <property type="component" value="Chromosome"/>
</dbReference>
<keyword evidence="3" id="KW-0238">DNA-binding</keyword>
<evidence type="ECO:0000259" key="5">
    <source>
        <dbReference type="PROSITE" id="PS50931"/>
    </source>
</evidence>
<comment type="similarity">
    <text evidence="1">Belongs to the LysR transcriptional regulatory family.</text>
</comment>
<dbReference type="FunFam" id="1.10.10.10:FF:000001">
    <property type="entry name" value="LysR family transcriptional regulator"/>
    <property type="match status" value="1"/>
</dbReference>
<sequence>MTERIRSPYNNQAVSFKLLHHFVVVCEASSLSRAAHVLNVCQSNLTLQMSDLERRMGVQLMHRSWKGVELTEAGQILLPEARGILRRFEKIKIQVQQAHLHGRVDLACASFAVPDYPAVPQAARMLRRNDARFEVKLVEMPSSAQPIALENGQVQVAVMLGKLPNIQFRVARLRESRIMLLACAGHASTRSGGPVSLRDLGGEVFWMVDRVVEPVLHHVTTRALLDADVPSAMMRSAGGLKDVIAQVATGSGIALVPDCLRGLDGSGLLNCVDLEELLSIEVVAVHRGLKANKGTRELLNCLAAANEHASDPTPVVLA</sequence>
<dbReference type="GO" id="GO:0032993">
    <property type="term" value="C:protein-DNA complex"/>
    <property type="evidence" value="ECO:0007669"/>
    <property type="project" value="TreeGrafter"/>
</dbReference>
<dbReference type="Pfam" id="PF00126">
    <property type="entry name" value="HTH_1"/>
    <property type="match status" value="1"/>
</dbReference>
<dbReference type="PROSITE" id="PS50931">
    <property type="entry name" value="HTH_LYSR"/>
    <property type="match status" value="1"/>
</dbReference>
<evidence type="ECO:0000313" key="6">
    <source>
        <dbReference type="EMBL" id="QIM51734.1"/>
    </source>
</evidence>
<dbReference type="AlphaFoldDB" id="A0A6G8IEV3"/>
<dbReference type="KEGG" id="hcz:G9Q37_06040"/>
<keyword evidence="2" id="KW-0805">Transcription regulation</keyword>
<evidence type="ECO:0000313" key="7">
    <source>
        <dbReference type="Proteomes" id="UP000503162"/>
    </source>
</evidence>
<gene>
    <name evidence="6" type="ORF">G9Q37_06040</name>
</gene>